<dbReference type="Proteomes" id="UP001083770">
    <property type="component" value="Unassembled WGS sequence"/>
</dbReference>
<keyword evidence="2" id="KW-0732">Signal</keyword>
<gene>
    <name evidence="3" type="ORF">O4G74_14305</name>
</gene>
<sequence>MMRGFLIAGLMLAATPVAVAEQPMQGWCFKHPSDDVGANIFASTVSEDSDAVKLVFTDAEENQNTFNLSAVGVNEYALEGGRDGDGVVFRADGHLEMYDSEGESGSAAPSTEHDCIG</sequence>
<proteinExistence type="predicted"/>
<evidence type="ECO:0000256" key="2">
    <source>
        <dbReference type="SAM" id="SignalP"/>
    </source>
</evidence>
<evidence type="ECO:0000313" key="4">
    <source>
        <dbReference type="Proteomes" id="UP001083770"/>
    </source>
</evidence>
<organism evidence="3 4">
    <name type="scientific">Henriciella marina</name>
    <dbReference type="NCBI Taxonomy" id="453851"/>
    <lineage>
        <taxon>Bacteria</taxon>
        <taxon>Pseudomonadati</taxon>
        <taxon>Pseudomonadota</taxon>
        <taxon>Alphaproteobacteria</taxon>
        <taxon>Hyphomonadales</taxon>
        <taxon>Hyphomonadaceae</taxon>
        <taxon>Henriciella</taxon>
    </lineage>
</organism>
<evidence type="ECO:0000256" key="1">
    <source>
        <dbReference type="SAM" id="MobiDB-lite"/>
    </source>
</evidence>
<feature type="signal peptide" evidence="2">
    <location>
        <begin position="1"/>
        <end position="20"/>
    </location>
</feature>
<name>A0ABT4M1D2_9PROT</name>
<feature type="chain" id="PRO_5045879194" description="C-type lysozyme inhibitor domain-containing protein" evidence="2">
    <location>
        <begin position="21"/>
        <end position="117"/>
    </location>
</feature>
<protein>
    <recommendedName>
        <fullName evidence="5">C-type lysozyme inhibitor domain-containing protein</fullName>
    </recommendedName>
</protein>
<feature type="region of interest" description="Disordered" evidence="1">
    <location>
        <begin position="98"/>
        <end position="117"/>
    </location>
</feature>
<evidence type="ECO:0000313" key="3">
    <source>
        <dbReference type="EMBL" id="MCZ4299234.1"/>
    </source>
</evidence>
<comment type="caution">
    <text evidence="3">The sequence shown here is derived from an EMBL/GenBank/DDBJ whole genome shotgun (WGS) entry which is preliminary data.</text>
</comment>
<reference evidence="3" key="1">
    <citation type="submission" date="2022-12" db="EMBL/GenBank/DDBJ databases">
        <title>Bacterial isolates from different developmental stages of Nematostella vectensis.</title>
        <authorList>
            <person name="Fraune S."/>
        </authorList>
    </citation>
    <scope>NUCLEOTIDE SEQUENCE</scope>
    <source>
        <strain evidence="3">G21632-S1</strain>
    </source>
</reference>
<evidence type="ECO:0008006" key="5">
    <source>
        <dbReference type="Google" id="ProtNLM"/>
    </source>
</evidence>
<keyword evidence="4" id="KW-1185">Reference proteome</keyword>
<dbReference type="EMBL" id="JAPWGW010000005">
    <property type="protein sequence ID" value="MCZ4299234.1"/>
    <property type="molecule type" value="Genomic_DNA"/>
</dbReference>
<accession>A0ABT4M1D2</accession>
<dbReference type="RefSeq" id="WP_269403243.1">
    <property type="nucleotide sequence ID" value="NZ_JAPWGW010000005.1"/>
</dbReference>